<dbReference type="EMBL" id="BACD03000009">
    <property type="protein sequence ID" value="GAO47538.1"/>
    <property type="molecule type" value="Genomic_DNA"/>
</dbReference>
<evidence type="ECO:0000313" key="3">
    <source>
        <dbReference type="Proteomes" id="UP000033140"/>
    </source>
</evidence>
<organism evidence="2 3">
    <name type="scientific">Saitoella complicata (strain BCRC 22490 / CBS 7301 / JCM 7358 / NBRC 10748 / NRRL Y-17804)</name>
    <dbReference type="NCBI Taxonomy" id="698492"/>
    <lineage>
        <taxon>Eukaryota</taxon>
        <taxon>Fungi</taxon>
        <taxon>Dikarya</taxon>
        <taxon>Ascomycota</taxon>
        <taxon>Taphrinomycotina</taxon>
        <taxon>Taphrinomycotina incertae sedis</taxon>
        <taxon>Saitoella</taxon>
    </lineage>
</organism>
<evidence type="ECO:0000313" key="2">
    <source>
        <dbReference type="EMBL" id="GAO47538.1"/>
    </source>
</evidence>
<keyword evidence="1" id="KW-0732">Signal</keyword>
<comment type="caution">
    <text evidence="2">The sequence shown here is derived from an EMBL/GenBank/DDBJ whole genome shotgun (WGS) entry which is preliminary data.</text>
</comment>
<reference evidence="2 3" key="3">
    <citation type="journal article" date="2015" name="Genome Announc.">
        <title>Draft Genome Sequence of the Archiascomycetous Yeast Saitoella complicata.</title>
        <authorList>
            <person name="Yamauchi K."/>
            <person name="Kondo S."/>
            <person name="Hamamoto M."/>
            <person name="Takahashi Y."/>
            <person name="Ogura Y."/>
            <person name="Hayashi T."/>
            <person name="Nishida H."/>
        </authorList>
    </citation>
    <scope>NUCLEOTIDE SEQUENCE [LARGE SCALE GENOMIC DNA]</scope>
    <source>
        <strain evidence="2 3">NRRL Y-17804</strain>
    </source>
</reference>
<proteinExistence type="predicted"/>
<gene>
    <name evidence="2" type="ORF">G7K_1743-t1</name>
</gene>
<accession>A0A0E9NCL1</accession>
<feature type="chain" id="PRO_5002430546" description="Secreted protein" evidence="1">
    <location>
        <begin position="20"/>
        <end position="105"/>
    </location>
</feature>
<evidence type="ECO:0000256" key="1">
    <source>
        <dbReference type="SAM" id="SignalP"/>
    </source>
</evidence>
<reference evidence="2 3" key="1">
    <citation type="journal article" date="2011" name="J. Gen. Appl. Microbiol.">
        <title>Draft genome sequencing of the enigmatic yeast Saitoella complicata.</title>
        <authorList>
            <person name="Nishida H."/>
            <person name="Hamamoto M."/>
            <person name="Sugiyama J."/>
        </authorList>
    </citation>
    <scope>NUCLEOTIDE SEQUENCE [LARGE SCALE GENOMIC DNA]</scope>
    <source>
        <strain evidence="2 3">NRRL Y-17804</strain>
    </source>
</reference>
<dbReference type="Proteomes" id="UP000033140">
    <property type="component" value="Unassembled WGS sequence"/>
</dbReference>
<dbReference type="AlphaFoldDB" id="A0A0E9NCL1"/>
<reference evidence="2 3" key="2">
    <citation type="journal article" date="2014" name="J. Gen. Appl. Microbiol.">
        <title>The early diverging ascomycetous budding yeast Saitoella complicata has three histone deacetylases belonging to the Clr6, Hos2, and Rpd3 lineages.</title>
        <authorList>
            <person name="Nishida H."/>
            <person name="Matsumoto T."/>
            <person name="Kondo S."/>
            <person name="Hamamoto M."/>
            <person name="Yoshikawa H."/>
        </authorList>
    </citation>
    <scope>NUCLEOTIDE SEQUENCE [LARGE SCALE GENOMIC DNA]</scope>
    <source>
        <strain evidence="2 3">NRRL Y-17804</strain>
    </source>
</reference>
<evidence type="ECO:0008006" key="4">
    <source>
        <dbReference type="Google" id="ProtNLM"/>
    </source>
</evidence>
<name>A0A0E9NCL1_SAICN</name>
<feature type="signal peptide" evidence="1">
    <location>
        <begin position="1"/>
        <end position="19"/>
    </location>
</feature>
<protein>
    <recommendedName>
        <fullName evidence="4">Secreted protein</fullName>
    </recommendedName>
</protein>
<keyword evidence="3" id="KW-1185">Reference proteome</keyword>
<sequence length="105" mass="12135">MRDKLLLLCCCCVVQFYSSHYIPTTQRYPKEPQNAARTMASINAIDETKIPKSFFVLAPHPLIVSINQTSTQYYRKQPRTYNEIKTKKTNMQRKKCGGARSCEGR</sequence>